<feature type="region of interest" description="Disordered" evidence="1">
    <location>
        <begin position="88"/>
        <end position="109"/>
    </location>
</feature>
<comment type="caution">
    <text evidence="2">The sequence shown here is derived from an EMBL/GenBank/DDBJ whole genome shotgun (WGS) entry which is preliminary data.</text>
</comment>
<feature type="compositionally biased region" description="Basic and acidic residues" evidence="1">
    <location>
        <begin position="88"/>
        <end position="101"/>
    </location>
</feature>
<evidence type="ECO:0000256" key="1">
    <source>
        <dbReference type="SAM" id="MobiDB-lite"/>
    </source>
</evidence>
<organism evidence="2 3">
    <name type="scientific">Elasticomyces elasticus</name>
    <dbReference type="NCBI Taxonomy" id="574655"/>
    <lineage>
        <taxon>Eukaryota</taxon>
        <taxon>Fungi</taxon>
        <taxon>Dikarya</taxon>
        <taxon>Ascomycota</taxon>
        <taxon>Pezizomycotina</taxon>
        <taxon>Dothideomycetes</taxon>
        <taxon>Dothideomycetidae</taxon>
        <taxon>Mycosphaerellales</taxon>
        <taxon>Teratosphaeriaceae</taxon>
        <taxon>Elasticomyces</taxon>
    </lineage>
</organism>
<gene>
    <name evidence="2" type="ORF">LTR97_009806</name>
</gene>
<accession>A0AAN7ZZJ3</accession>
<reference evidence="2" key="1">
    <citation type="submission" date="2023-08" db="EMBL/GenBank/DDBJ databases">
        <title>Black Yeasts Isolated from many extreme environments.</title>
        <authorList>
            <person name="Coleine C."/>
            <person name="Stajich J.E."/>
            <person name="Selbmann L."/>
        </authorList>
    </citation>
    <scope>NUCLEOTIDE SEQUENCE</scope>
    <source>
        <strain evidence="2">CCFEE 5810</strain>
    </source>
</reference>
<dbReference type="AlphaFoldDB" id="A0AAN7ZZJ3"/>
<dbReference type="Proteomes" id="UP001310594">
    <property type="component" value="Unassembled WGS sequence"/>
</dbReference>
<name>A0AAN7ZZJ3_9PEZI</name>
<sequence>MALDIPGSRDHAPDDNKHWLQKLHRIRDRQLRHRTLQTSRLPLEAVDLLFANRSGGRRPNILEVVRDSTNKAFMADVHATLEERARYGAEATKTEKPKAVAEIESTAEV</sequence>
<dbReference type="EMBL" id="JAVRQU010000016">
    <property type="protein sequence ID" value="KAK5694185.1"/>
    <property type="molecule type" value="Genomic_DNA"/>
</dbReference>
<evidence type="ECO:0000313" key="2">
    <source>
        <dbReference type="EMBL" id="KAK5694185.1"/>
    </source>
</evidence>
<protein>
    <submittedName>
        <fullName evidence="2">Uncharacterized protein</fullName>
    </submittedName>
</protein>
<evidence type="ECO:0000313" key="3">
    <source>
        <dbReference type="Proteomes" id="UP001310594"/>
    </source>
</evidence>
<proteinExistence type="predicted"/>